<evidence type="ECO:0000313" key="2">
    <source>
        <dbReference type="EMBL" id="RRT63848.1"/>
    </source>
</evidence>
<evidence type="ECO:0000313" key="3">
    <source>
        <dbReference type="Proteomes" id="UP000287651"/>
    </source>
</evidence>
<sequence length="128" mass="14618">MSNVPPSLSDEESELVRRLRHILSFYRAIRDMSEVWLAEVEISSAPRGTNKVMVRKAPKRPRSEASLEAGRDTTLEEGHVRARSSKGKEPIRYPDVVIEEDRFASLLEDVNDPMKVKQQFDDSLPPEN</sequence>
<comment type="caution">
    <text evidence="2">The sequence shown here is derived from an EMBL/GenBank/DDBJ whole genome shotgun (WGS) entry which is preliminary data.</text>
</comment>
<proteinExistence type="predicted"/>
<accession>A0A426ZIP6</accession>
<reference evidence="2 3" key="1">
    <citation type="journal article" date="2014" name="Agronomy (Basel)">
        <title>A Draft Genome Sequence for Ensete ventricosum, the Drought-Tolerant Tree Against Hunger.</title>
        <authorList>
            <person name="Harrison J."/>
            <person name="Moore K.A."/>
            <person name="Paszkiewicz K."/>
            <person name="Jones T."/>
            <person name="Grant M."/>
            <person name="Ambacheew D."/>
            <person name="Muzemil S."/>
            <person name="Studholme D.J."/>
        </authorList>
    </citation>
    <scope>NUCLEOTIDE SEQUENCE [LARGE SCALE GENOMIC DNA]</scope>
</reference>
<name>A0A426ZIP6_ENSVE</name>
<feature type="compositionally biased region" description="Basic and acidic residues" evidence="1">
    <location>
        <begin position="61"/>
        <end position="88"/>
    </location>
</feature>
<evidence type="ECO:0000256" key="1">
    <source>
        <dbReference type="SAM" id="MobiDB-lite"/>
    </source>
</evidence>
<dbReference type="Proteomes" id="UP000287651">
    <property type="component" value="Unassembled WGS sequence"/>
</dbReference>
<protein>
    <submittedName>
        <fullName evidence="2">Uncharacterized protein</fullName>
    </submittedName>
</protein>
<dbReference type="AlphaFoldDB" id="A0A426ZIP6"/>
<dbReference type="EMBL" id="AMZH03006434">
    <property type="protein sequence ID" value="RRT63848.1"/>
    <property type="molecule type" value="Genomic_DNA"/>
</dbReference>
<gene>
    <name evidence="2" type="ORF">B296_00022615</name>
</gene>
<organism evidence="2 3">
    <name type="scientific">Ensete ventricosum</name>
    <name type="common">Abyssinian banana</name>
    <name type="synonym">Musa ensete</name>
    <dbReference type="NCBI Taxonomy" id="4639"/>
    <lineage>
        <taxon>Eukaryota</taxon>
        <taxon>Viridiplantae</taxon>
        <taxon>Streptophyta</taxon>
        <taxon>Embryophyta</taxon>
        <taxon>Tracheophyta</taxon>
        <taxon>Spermatophyta</taxon>
        <taxon>Magnoliopsida</taxon>
        <taxon>Liliopsida</taxon>
        <taxon>Zingiberales</taxon>
        <taxon>Musaceae</taxon>
        <taxon>Ensete</taxon>
    </lineage>
</organism>
<feature type="region of interest" description="Disordered" evidence="1">
    <location>
        <begin position="51"/>
        <end position="88"/>
    </location>
</feature>